<dbReference type="EMBL" id="JADGIZ020000038">
    <property type="protein sequence ID" value="KAL2914034.1"/>
    <property type="molecule type" value="Genomic_DNA"/>
</dbReference>
<feature type="compositionally biased region" description="Pro residues" evidence="2">
    <location>
        <begin position="681"/>
        <end position="694"/>
    </location>
</feature>
<dbReference type="SMART" id="SM00271">
    <property type="entry name" value="DnaJ"/>
    <property type="match status" value="1"/>
</dbReference>
<dbReference type="InterPro" id="IPR036869">
    <property type="entry name" value="J_dom_sf"/>
</dbReference>
<keyword evidence="3" id="KW-0812">Transmembrane</keyword>
<evidence type="ECO:0000256" key="2">
    <source>
        <dbReference type="SAM" id="MobiDB-lite"/>
    </source>
</evidence>
<evidence type="ECO:0000259" key="4">
    <source>
        <dbReference type="PROSITE" id="PS50076"/>
    </source>
</evidence>
<feature type="coiled-coil region" evidence="1">
    <location>
        <begin position="478"/>
        <end position="555"/>
    </location>
</feature>
<keyword evidence="6" id="KW-1185">Reference proteome</keyword>
<accession>A0ABR4N3I7</accession>
<name>A0ABR4N3I7_9FUNG</name>
<dbReference type="PROSITE" id="PS50076">
    <property type="entry name" value="DNAJ_2"/>
    <property type="match status" value="1"/>
</dbReference>
<keyword evidence="3" id="KW-0472">Membrane</keyword>
<dbReference type="SUPFAM" id="SSF53335">
    <property type="entry name" value="S-adenosyl-L-methionine-dependent methyltransferases"/>
    <property type="match status" value="1"/>
</dbReference>
<evidence type="ECO:0000256" key="1">
    <source>
        <dbReference type="SAM" id="Coils"/>
    </source>
</evidence>
<feature type="transmembrane region" description="Helical" evidence="3">
    <location>
        <begin position="43"/>
        <end position="65"/>
    </location>
</feature>
<evidence type="ECO:0000256" key="3">
    <source>
        <dbReference type="SAM" id="Phobius"/>
    </source>
</evidence>
<protein>
    <recommendedName>
        <fullName evidence="4">J domain-containing protein</fullName>
    </recommendedName>
</protein>
<reference evidence="5 6" key="1">
    <citation type="submission" date="2023-09" db="EMBL/GenBank/DDBJ databases">
        <title>Pangenome analysis of Batrachochytrium dendrobatidis and related Chytrids.</title>
        <authorList>
            <person name="Yacoub M.N."/>
            <person name="Stajich J.E."/>
            <person name="James T.Y."/>
        </authorList>
    </citation>
    <scope>NUCLEOTIDE SEQUENCE [LARGE SCALE GENOMIC DNA]</scope>
    <source>
        <strain evidence="5 6">JEL0888</strain>
    </source>
</reference>
<dbReference type="InterPro" id="IPR001623">
    <property type="entry name" value="DnaJ_domain"/>
</dbReference>
<dbReference type="Pfam" id="PF00226">
    <property type="entry name" value="DnaJ"/>
    <property type="match status" value="1"/>
</dbReference>
<feature type="compositionally biased region" description="Low complexity" evidence="2">
    <location>
        <begin position="665"/>
        <end position="677"/>
    </location>
</feature>
<proteinExistence type="predicted"/>
<keyword evidence="3" id="KW-1133">Transmembrane helix</keyword>
<dbReference type="PANTHER" id="PTHR46620:SF1">
    <property type="entry name" value="J DOMAIN-CONTAINING PROTEIN SPF31"/>
    <property type="match status" value="1"/>
</dbReference>
<feature type="region of interest" description="Disordered" evidence="2">
    <location>
        <begin position="568"/>
        <end position="752"/>
    </location>
</feature>
<keyword evidence="1" id="KW-0175">Coiled coil</keyword>
<evidence type="ECO:0000313" key="5">
    <source>
        <dbReference type="EMBL" id="KAL2914034.1"/>
    </source>
</evidence>
<dbReference type="Gene3D" id="1.10.287.110">
    <property type="entry name" value="DnaJ domain"/>
    <property type="match status" value="1"/>
</dbReference>
<gene>
    <name evidence="5" type="ORF">HK105_206479</name>
</gene>
<feature type="compositionally biased region" description="Pro residues" evidence="2">
    <location>
        <begin position="717"/>
        <end position="736"/>
    </location>
</feature>
<organism evidence="5 6">
    <name type="scientific">Polyrhizophydium stewartii</name>
    <dbReference type="NCBI Taxonomy" id="2732419"/>
    <lineage>
        <taxon>Eukaryota</taxon>
        <taxon>Fungi</taxon>
        <taxon>Fungi incertae sedis</taxon>
        <taxon>Chytridiomycota</taxon>
        <taxon>Chytridiomycota incertae sedis</taxon>
        <taxon>Chytridiomycetes</taxon>
        <taxon>Rhizophydiales</taxon>
        <taxon>Rhizophydiales incertae sedis</taxon>
        <taxon>Polyrhizophydium</taxon>
    </lineage>
</organism>
<dbReference type="SUPFAM" id="SSF46565">
    <property type="entry name" value="Chaperone J-domain"/>
    <property type="match status" value="1"/>
</dbReference>
<dbReference type="PANTHER" id="PTHR46620">
    <property type="entry name" value="J DOMAIN-CONTAINING PROTEIN SPF31"/>
    <property type="match status" value="1"/>
</dbReference>
<feature type="compositionally biased region" description="Gly residues" evidence="2">
    <location>
        <begin position="741"/>
        <end position="752"/>
    </location>
</feature>
<feature type="compositionally biased region" description="Low complexity" evidence="2">
    <location>
        <begin position="597"/>
        <end position="631"/>
    </location>
</feature>
<evidence type="ECO:0000313" key="6">
    <source>
        <dbReference type="Proteomes" id="UP001527925"/>
    </source>
</evidence>
<comment type="caution">
    <text evidence="5">The sequence shown here is derived from an EMBL/GenBank/DDBJ whole genome shotgun (WGS) entry which is preliminary data.</text>
</comment>
<feature type="compositionally biased region" description="Basic and acidic residues" evidence="2">
    <location>
        <begin position="569"/>
        <end position="583"/>
    </location>
</feature>
<dbReference type="Gene3D" id="3.40.50.150">
    <property type="entry name" value="Vaccinia Virus protein VP39"/>
    <property type="match status" value="1"/>
</dbReference>
<dbReference type="InterPro" id="IPR029063">
    <property type="entry name" value="SAM-dependent_MTases_sf"/>
</dbReference>
<dbReference type="Proteomes" id="UP001527925">
    <property type="component" value="Unassembled WGS sequence"/>
</dbReference>
<sequence length="752" mass="81144">MGDTGGSSDGGGEWESVLAELAKDSAADAPAERTGASRAATGLLVAGAAAAALVGITGPFLVSALNQRIPWQQTTGEKTRVLLDRLARVWGETGGAWHGPPQHLARHPPRQLKFVDMGSGDGCVVLAAASFGRPPRRWSLSPEPMKPAPFVFGPCVGIESNFTLWAWSLAAARLWHWMPPSRVRFLKQDFWKVDVRDADVVMVFGVPAFMSQFGDKFEAELRPGSLVATNKFPIPGWHPLVTDTEISIYRIGMHRQAATEAPIPAHEMPAARPAAKEPAHTGKMGDDFDVDKFLRLESNEFNQIQEVERILALCPPDAADEAKPTEATVDSLTPTNPPANPVDVLDMPVSLYVTCDIQDRAVKMQFRKRSLLVHPDKCPHPRAQEAFDALKKAEAAIMDTEKRRALLGHMFEARALVFDRHKLPVPKVHTPEAPHVAADAAPVAEPLPVSDPVAADELLRKFPKLGYEIQSQLHKLMYELLNRDRLRLKNDKERQMQKEQREYLERKQKYEEKKEWEEKRDSRVESWRKFQSGTVKKKQKQKKNDEIQRQQAQAAVAAAAAAAAAVSLKGDKGSDTPDARELRASNASAESKDARKPAAASASPASPAKPAAASAAPATAPPAASGHALAPGFSAPGGGTSAMAANRSISAAPPLPRPAQPYSQAPAYGGYAGHPGAFGQPPVPAMPPHMPPPAGAYGQYGAPMGQPPHMHPQRMPQMPPPPYGYAAPGAPPPGYGYPPHGQGGYYQGYGGR</sequence>
<feature type="domain" description="J" evidence="4">
    <location>
        <begin position="340"/>
        <end position="411"/>
    </location>
</feature>
<dbReference type="CDD" id="cd06257">
    <property type="entry name" value="DnaJ"/>
    <property type="match status" value="1"/>
</dbReference>